<dbReference type="Proteomes" id="UP000034329">
    <property type="component" value="Unassembled WGS sequence"/>
</dbReference>
<dbReference type="Pfam" id="PF02643">
    <property type="entry name" value="DUF192"/>
    <property type="match status" value="1"/>
</dbReference>
<organism evidence="1 2">
    <name type="scientific">Candidatus Woesebacteria bacterium GW2011_GWB1_45_5</name>
    <dbReference type="NCBI Taxonomy" id="1618581"/>
    <lineage>
        <taxon>Bacteria</taxon>
        <taxon>Candidatus Woeseibacteriota</taxon>
    </lineage>
</organism>
<dbReference type="PANTHER" id="PTHR37953">
    <property type="entry name" value="UPF0127 PROTEIN MJ1496"/>
    <property type="match status" value="1"/>
</dbReference>
<dbReference type="InterPro" id="IPR038695">
    <property type="entry name" value="Saro_0823-like_sf"/>
</dbReference>
<reference evidence="1 2" key="1">
    <citation type="journal article" date="2015" name="Nature">
        <title>rRNA introns, odd ribosomes, and small enigmatic genomes across a large radiation of phyla.</title>
        <authorList>
            <person name="Brown C.T."/>
            <person name="Hug L.A."/>
            <person name="Thomas B.C."/>
            <person name="Sharon I."/>
            <person name="Castelle C.J."/>
            <person name="Singh A."/>
            <person name="Wilkins M.J."/>
            <person name="Williams K.H."/>
            <person name="Banfield J.F."/>
        </authorList>
    </citation>
    <scope>NUCLEOTIDE SEQUENCE [LARGE SCALE GENOMIC DNA]</scope>
</reference>
<dbReference type="PANTHER" id="PTHR37953:SF1">
    <property type="entry name" value="UPF0127 PROTEIN MJ1496"/>
    <property type="match status" value="1"/>
</dbReference>
<evidence type="ECO:0000313" key="1">
    <source>
        <dbReference type="EMBL" id="KKU10041.1"/>
    </source>
</evidence>
<dbReference type="InterPro" id="IPR003795">
    <property type="entry name" value="DUF192"/>
</dbReference>
<dbReference type="AlphaFoldDB" id="A0A0G1MNW3"/>
<protein>
    <recommendedName>
        <fullName evidence="3">DUF192 domain-containing protein</fullName>
    </recommendedName>
</protein>
<gene>
    <name evidence="1" type="ORF">UX13_C0022G0012</name>
</gene>
<comment type="caution">
    <text evidence="1">The sequence shown here is derived from an EMBL/GenBank/DDBJ whole genome shotgun (WGS) entry which is preliminary data.</text>
</comment>
<dbReference type="EMBL" id="LCLA01000022">
    <property type="protein sequence ID" value="KKU10041.1"/>
    <property type="molecule type" value="Genomic_DNA"/>
</dbReference>
<evidence type="ECO:0000313" key="2">
    <source>
        <dbReference type="Proteomes" id="UP000034329"/>
    </source>
</evidence>
<accession>A0A0G1MNW3</accession>
<name>A0A0G1MNW3_9BACT</name>
<evidence type="ECO:0008006" key="3">
    <source>
        <dbReference type="Google" id="ProtNLM"/>
    </source>
</evidence>
<proteinExistence type="predicted"/>
<sequence length="167" mass="18358">MFKQIVLPFLLVAAFVTGVGIFVKNSKNLKFTIAPNSTATAEKTVTIGESVIKVEIADTQSQRAKGLSGRSSIEENSGMIFVFDSQNVTPIFWMKDMIIPIDIVWINDGKVVKIDTNIRPPKENTPDKNLPTYVAGQPVDYVLEVNAGFVENQGIKIGDSVQIQFNP</sequence>
<dbReference type="Gene3D" id="2.60.120.1140">
    <property type="entry name" value="Protein of unknown function DUF192"/>
    <property type="match status" value="1"/>
</dbReference>